<reference evidence="3 4" key="1">
    <citation type="journal article" date="2018" name="Evol. Lett.">
        <title>Horizontal gene cluster transfer increased hallucinogenic mushroom diversity.</title>
        <authorList>
            <person name="Reynolds H.T."/>
            <person name="Vijayakumar V."/>
            <person name="Gluck-Thaler E."/>
            <person name="Korotkin H.B."/>
            <person name="Matheny P.B."/>
            <person name="Slot J.C."/>
        </authorList>
    </citation>
    <scope>NUCLEOTIDE SEQUENCE [LARGE SCALE GENOMIC DNA]</scope>
    <source>
        <strain evidence="3 4">SRW20</strain>
    </source>
</reference>
<protein>
    <recommendedName>
        <fullName evidence="2">Orc1-like AAA ATPase domain-containing protein</fullName>
    </recommendedName>
</protein>
<dbReference type="PRINTS" id="PR00364">
    <property type="entry name" value="DISEASERSIST"/>
</dbReference>
<dbReference type="SUPFAM" id="SSF52540">
    <property type="entry name" value="P-loop containing nucleoside triphosphate hydrolases"/>
    <property type="match status" value="1"/>
</dbReference>
<dbReference type="InterPro" id="IPR041664">
    <property type="entry name" value="AAA_16"/>
</dbReference>
<dbReference type="Pfam" id="PF13191">
    <property type="entry name" value="AAA_16"/>
    <property type="match status" value="1"/>
</dbReference>
<dbReference type="PANTHER" id="PTHR35205:SF1">
    <property type="entry name" value="ZU5 DOMAIN-CONTAINING PROTEIN"/>
    <property type="match status" value="1"/>
</dbReference>
<dbReference type="GO" id="GO:0043531">
    <property type="term" value="F:ADP binding"/>
    <property type="evidence" value="ECO:0007669"/>
    <property type="project" value="InterPro"/>
</dbReference>
<sequence length="393" mass="43485">MTFFTKAKHFIATGNKFTTVGRDQINVGHVDQLNYIATNHFHQHMSTARAESVGAVGFNALAQVPETQLKINHKPNPSTLFQGRQAELDQLKEFFGPRSADEPMSRRSVLLYGMGGIGKTQICLKFAEEIANEYTHIFWIDASSADTVAAGLKALTVNTSAVRSASSDDSLESLLKWLALLSQAWLLILDNANDQVHKFIPSGTSGDILITSRDRSVRRHTTVDIEIDKMSEEDAVSLLMRASHCNDPSSPKMLATARAIVQELYCLPLAVDQAGAFIDSGRSTMADYLDIFSKYKRQLLDGHVFKHATPYEQIVYSTWEISYQIFEAGASQENGPVAYACRTAITILEFIAFFIAIIIIILMKTYSRGPVKVQKTSTHITTQSPPDSGKIES</sequence>
<feature type="transmembrane region" description="Helical" evidence="1">
    <location>
        <begin position="344"/>
        <end position="363"/>
    </location>
</feature>
<evidence type="ECO:0000259" key="2">
    <source>
        <dbReference type="Pfam" id="PF13191"/>
    </source>
</evidence>
<organism evidence="3 4">
    <name type="scientific">Gymnopilus dilepis</name>
    <dbReference type="NCBI Taxonomy" id="231916"/>
    <lineage>
        <taxon>Eukaryota</taxon>
        <taxon>Fungi</taxon>
        <taxon>Dikarya</taxon>
        <taxon>Basidiomycota</taxon>
        <taxon>Agaricomycotina</taxon>
        <taxon>Agaricomycetes</taxon>
        <taxon>Agaricomycetidae</taxon>
        <taxon>Agaricales</taxon>
        <taxon>Agaricineae</taxon>
        <taxon>Hymenogastraceae</taxon>
        <taxon>Gymnopilus</taxon>
    </lineage>
</organism>
<evidence type="ECO:0000313" key="4">
    <source>
        <dbReference type="Proteomes" id="UP000284706"/>
    </source>
</evidence>
<dbReference type="PANTHER" id="PTHR35205">
    <property type="entry name" value="NB-ARC AND TPR DOMAIN PROTEIN"/>
    <property type="match status" value="1"/>
</dbReference>
<evidence type="ECO:0000256" key="1">
    <source>
        <dbReference type="SAM" id="Phobius"/>
    </source>
</evidence>
<accession>A0A409YGM0</accession>
<feature type="domain" description="Orc1-like AAA ATPase" evidence="2">
    <location>
        <begin position="81"/>
        <end position="147"/>
    </location>
</feature>
<dbReference type="STRING" id="231916.A0A409YGM0"/>
<proteinExistence type="predicted"/>
<keyword evidence="4" id="KW-1185">Reference proteome</keyword>
<keyword evidence="1" id="KW-0812">Transmembrane</keyword>
<dbReference type="OrthoDB" id="2941463at2759"/>
<dbReference type="Proteomes" id="UP000284706">
    <property type="component" value="Unassembled WGS sequence"/>
</dbReference>
<gene>
    <name evidence="3" type="ORF">CVT26_008844</name>
</gene>
<dbReference type="EMBL" id="NHYE01000872">
    <property type="protein sequence ID" value="PPR02114.1"/>
    <property type="molecule type" value="Genomic_DNA"/>
</dbReference>
<dbReference type="InParanoid" id="A0A409YGM0"/>
<name>A0A409YGM0_9AGAR</name>
<dbReference type="Gene3D" id="3.40.50.300">
    <property type="entry name" value="P-loop containing nucleotide triphosphate hydrolases"/>
    <property type="match status" value="1"/>
</dbReference>
<evidence type="ECO:0000313" key="3">
    <source>
        <dbReference type="EMBL" id="PPR02114.1"/>
    </source>
</evidence>
<dbReference type="AlphaFoldDB" id="A0A409YGM0"/>
<dbReference type="InterPro" id="IPR027417">
    <property type="entry name" value="P-loop_NTPase"/>
</dbReference>
<keyword evidence="1" id="KW-1133">Transmembrane helix</keyword>
<comment type="caution">
    <text evidence="3">The sequence shown here is derived from an EMBL/GenBank/DDBJ whole genome shotgun (WGS) entry which is preliminary data.</text>
</comment>
<keyword evidence="1" id="KW-0472">Membrane</keyword>